<reference evidence="8" key="1">
    <citation type="journal article" date="2014" name="BMC Genomics">
        <title>Genome characteristics reveal the impact of lichenization on lichen-forming fungus Endocarpon pusillum Hedwig (Verrucariales, Ascomycota).</title>
        <authorList>
            <person name="Wang Y.-Y."/>
            <person name="Liu B."/>
            <person name="Zhang X.-Y."/>
            <person name="Zhou Q.-M."/>
            <person name="Zhang T."/>
            <person name="Li H."/>
            <person name="Yu Y.-F."/>
            <person name="Zhang X.-L."/>
            <person name="Hao X.-Y."/>
            <person name="Wang M."/>
            <person name="Wang L."/>
            <person name="Wei J.-C."/>
        </authorList>
    </citation>
    <scope>NUCLEOTIDE SEQUENCE [LARGE SCALE GENOMIC DNA]</scope>
    <source>
        <strain evidence="8">Z07020 / HMAS-L-300199</strain>
    </source>
</reference>
<organism evidence="7 8">
    <name type="scientific">Endocarpon pusillum (strain Z07020 / HMAS-L-300199)</name>
    <name type="common">Lichen-forming fungus</name>
    <dbReference type="NCBI Taxonomy" id="1263415"/>
    <lineage>
        <taxon>Eukaryota</taxon>
        <taxon>Fungi</taxon>
        <taxon>Dikarya</taxon>
        <taxon>Ascomycota</taxon>
        <taxon>Pezizomycotina</taxon>
        <taxon>Eurotiomycetes</taxon>
        <taxon>Chaetothyriomycetidae</taxon>
        <taxon>Verrucariales</taxon>
        <taxon>Verrucariaceae</taxon>
        <taxon>Endocarpon</taxon>
    </lineage>
</organism>
<protein>
    <submittedName>
        <fullName evidence="7">Uncharacterized protein</fullName>
    </submittedName>
</protein>
<evidence type="ECO:0000256" key="1">
    <source>
        <dbReference type="ARBA" id="ARBA00004477"/>
    </source>
</evidence>
<keyword evidence="2 6" id="KW-0812">Transmembrane</keyword>
<keyword evidence="3" id="KW-0256">Endoplasmic reticulum</keyword>
<dbReference type="OrthoDB" id="202672at2759"/>
<sequence length="136" mass="14947">MAHTSTSTDRSQRRPSEPYLSSLIRWLQLKKYQYEVTFSLYMLTSTEKFIFNFVLFVLISMLVAAASMYLPNHVVIIYRRIWYYVHGEIASITKSASGGGGGVGGVGDVVKTSIDGLGTSRGVDVVTATSRGLGEL</sequence>
<evidence type="ECO:0000256" key="3">
    <source>
        <dbReference type="ARBA" id="ARBA00022824"/>
    </source>
</evidence>
<dbReference type="OMA" id="IIYRRIW"/>
<evidence type="ECO:0000256" key="5">
    <source>
        <dbReference type="ARBA" id="ARBA00023136"/>
    </source>
</evidence>
<dbReference type="Pfam" id="PF11779">
    <property type="entry name" value="SPT_ssu-like"/>
    <property type="match status" value="1"/>
</dbReference>
<keyword evidence="4 6" id="KW-1133">Transmembrane helix</keyword>
<dbReference type="EMBL" id="KE721469">
    <property type="protein sequence ID" value="ERF69154.1"/>
    <property type="molecule type" value="Genomic_DNA"/>
</dbReference>
<dbReference type="AlphaFoldDB" id="U1HJR2"/>
<name>U1HJR2_ENDPU</name>
<dbReference type="Proteomes" id="UP000019373">
    <property type="component" value="Unassembled WGS sequence"/>
</dbReference>
<comment type="subcellular location">
    <subcellularLocation>
        <location evidence="1">Endoplasmic reticulum membrane</location>
        <topology evidence="1">Multi-pass membrane protein</topology>
    </subcellularLocation>
</comment>
<keyword evidence="8" id="KW-1185">Reference proteome</keyword>
<evidence type="ECO:0000313" key="7">
    <source>
        <dbReference type="EMBL" id="ERF69154.1"/>
    </source>
</evidence>
<dbReference type="GeneID" id="19236169"/>
<evidence type="ECO:0000256" key="6">
    <source>
        <dbReference type="SAM" id="Phobius"/>
    </source>
</evidence>
<feature type="transmembrane region" description="Helical" evidence="6">
    <location>
        <begin position="49"/>
        <end position="70"/>
    </location>
</feature>
<evidence type="ECO:0000313" key="8">
    <source>
        <dbReference type="Proteomes" id="UP000019373"/>
    </source>
</evidence>
<dbReference type="RefSeq" id="XP_007805214.1">
    <property type="nucleotide sequence ID" value="XM_007807023.1"/>
</dbReference>
<evidence type="ECO:0000256" key="4">
    <source>
        <dbReference type="ARBA" id="ARBA00022989"/>
    </source>
</evidence>
<gene>
    <name evidence="7" type="ORF">EPUS_01110</name>
</gene>
<accession>U1HJR2</accession>
<dbReference type="InterPro" id="IPR024512">
    <property type="entry name" value="Ser_palmitoyltrfase_ssu-like"/>
</dbReference>
<dbReference type="eggNOG" id="ENOG502S8DA">
    <property type="taxonomic scope" value="Eukaryota"/>
</dbReference>
<keyword evidence="5 6" id="KW-0472">Membrane</keyword>
<dbReference type="HOGENOM" id="CLU_122021_1_0_1"/>
<proteinExistence type="predicted"/>
<dbReference type="GO" id="GO:0005789">
    <property type="term" value="C:endoplasmic reticulum membrane"/>
    <property type="evidence" value="ECO:0007669"/>
    <property type="project" value="UniProtKB-SubCell"/>
</dbReference>
<evidence type="ECO:0000256" key="2">
    <source>
        <dbReference type="ARBA" id="ARBA00022692"/>
    </source>
</evidence>